<dbReference type="PANTHER" id="PTHR42646">
    <property type="entry name" value="FLAP ENDONUCLEASE XNI"/>
    <property type="match status" value="1"/>
</dbReference>
<sequence length="97" mass="11051">MNCLNITNHIARQCRTICVHKSNPCTRWLKRWDCRCWRFLAVEADDVIGTLAREAEKAGRPVLISTGDKDMAQLVTPNITLINTMDEYHPRPGRGGE</sequence>
<dbReference type="GO" id="GO:0017108">
    <property type="term" value="F:5'-flap endonuclease activity"/>
    <property type="evidence" value="ECO:0007669"/>
    <property type="project" value="InterPro"/>
</dbReference>
<evidence type="ECO:0000259" key="1">
    <source>
        <dbReference type="Pfam" id="PF02739"/>
    </source>
</evidence>
<dbReference type="EC" id="2.7.7.7" evidence="2"/>
<feature type="domain" description="5'-3' exonuclease alpha-helical arch N-terminal" evidence="1">
    <location>
        <begin position="23"/>
        <end position="85"/>
    </location>
</feature>
<evidence type="ECO:0000313" key="2">
    <source>
        <dbReference type="EMBL" id="STL74264.1"/>
    </source>
</evidence>
<dbReference type="InterPro" id="IPR029060">
    <property type="entry name" value="PIN-like_dom_sf"/>
</dbReference>
<dbReference type="AlphaFoldDB" id="A0A377BQ33"/>
<gene>
    <name evidence="2" type="primary">polA_5</name>
    <name evidence="2" type="ORF">NCTC10429_00294</name>
</gene>
<dbReference type="SUPFAM" id="SSF88723">
    <property type="entry name" value="PIN domain-like"/>
    <property type="match status" value="1"/>
</dbReference>
<organism evidence="2 3">
    <name type="scientific">Escherichia coli</name>
    <dbReference type="NCBI Taxonomy" id="562"/>
    <lineage>
        <taxon>Bacteria</taxon>
        <taxon>Pseudomonadati</taxon>
        <taxon>Pseudomonadota</taxon>
        <taxon>Gammaproteobacteria</taxon>
        <taxon>Enterobacterales</taxon>
        <taxon>Enterobacteriaceae</taxon>
        <taxon>Escherichia</taxon>
    </lineage>
</organism>
<evidence type="ECO:0000313" key="3">
    <source>
        <dbReference type="Proteomes" id="UP000254088"/>
    </source>
</evidence>
<protein>
    <submittedName>
        <fullName evidence="2">DNA polymerase I</fullName>
        <ecNumber evidence="2">2.7.7.7</ecNumber>
    </submittedName>
</protein>
<name>A0A377BQ33_ECOLX</name>
<dbReference type="GO" id="GO:0003677">
    <property type="term" value="F:DNA binding"/>
    <property type="evidence" value="ECO:0007669"/>
    <property type="project" value="InterPro"/>
</dbReference>
<dbReference type="Pfam" id="PF02739">
    <property type="entry name" value="5_3_exonuc_N"/>
    <property type="match status" value="1"/>
</dbReference>
<proteinExistence type="predicted"/>
<dbReference type="EMBL" id="UGEX01000001">
    <property type="protein sequence ID" value="STL74264.1"/>
    <property type="molecule type" value="Genomic_DNA"/>
</dbReference>
<dbReference type="InterPro" id="IPR038969">
    <property type="entry name" value="FEN"/>
</dbReference>
<dbReference type="Gene3D" id="3.40.50.1010">
    <property type="entry name" value="5'-nuclease"/>
    <property type="match status" value="1"/>
</dbReference>
<keyword evidence="2" id="KW-0808">Transferase</keyword>
<dbReference type="GO" id="GO:0033567">
    <property type="term" value="P:DNA replication, Okazaki fragment processing"/>
    <property type="evidence" value="ECO:0007669"/>
    <property type="project" value="InterPro"/>
</dbReference>
<reference evidence="2 3" key="1">
    <citation type="submission" date="2018-06" db="EMBL/GenBank/DDBJ databases">
        <authorList>
            <consortium name="Pathogen Informatics"/>
            <person name="Doyle S."/>
        </authorList>
    </citation>
    <scope>NUCLEOTIDE SEQUENCE [LARGE SCALE GENOMIC DNA]</scope>
    <source>
        <strain evidence="2 3">NCTC10429</strain>
    </source>
</reference>
<accession>A0A377BQ33</accession>
<dbReference type="GO" id="GO:0003887">
    <property type="term" value="F:DNA-directed DNA polymerase activity"/>
    <property type="evidence" value="ECO:0007669"/>
    <property type="project" value="UniProtKB-EC"/>
</dbReference>
<keyword evidence="2" id="KW-0548">Nucleotidyltransferase</keyword>
<dbReference type="Proteomes" id="UP000254088">
    <property type="component" value="Unassembled WGS sequence"/>
</dbReference>
<dbReference type="InterPro" id="IPR020046">
    <property type="entry name" value="5-3_exonucl_a-hlix_arch_N"/>
</dbReference>
<dbReference type="PANTHER" id="PTHR42646:SF2">
    <property type="entry name" value="5'-3' EXONUCLEASE FAMILY PROTEIN"/>
    <property type="match status" value="1"/>
</dbReference>